<dbReference type="Proteomes" id="UP000255389">
    <property type="component" value="Unassembled WGS sequence"/>
</dbReference>
<protein>
    <submittedName>
        <fullName evidence="2">Uncharacterized protein</fullName>
    </submittedName>
</protein>
<evidence type="ECO:0000313" key="2">
    <source>
        <dbReference type="EMBL" id="STZ73026.1"/>
    </source>
</evidence>
<reference evidence="2 3" key="1">
    <citation type="submission" date="2018-06" db="EMBL/GenBank/DDBJ databases">
        <authorList>
            <consortium name="Pathogen Informatics"/>
            <person name="Doyle S."/>
        </authorList>
    </citation>
    <scope>NUCLEOTIDE SEQUENCE [LARGE SCALE GENOMIC DNA]</scope>
    <source>
        <strain evidence="2 3">NCTC1542</strain>
    </source>
</reference>
<evidence type="ECO:0000313" key="3">
    <source>
        <dbReference type="Proteomes" id="UP000255389"/>
    </source>
</evidence>
<gene>
    <name evidence="2" type="ORF">NCTC1542_00566</name>
</gene>
<name>A0A378U6R3_MYCFO</name>
<evidence type="ECO:0000256" key="1">
    <source>
        <dbReference type="SAM" id="MobiDB-lite"/>
    </source>
</evidence>
<proteinExistence type="predicted"/>
<feature type="region of interest" description="Disordered" evidence="1">
    <location>
        <begin position="1"/>
        <end position="23"/>
    </location>
</feature>
<dbReference type="EMBL" id="UGQY01000001">
    <property type="protein sequence ID" value="STZ73026.1"/>
    <property type="molecule type" value="Genomic_DNA"/>
</dbReference>
<sequence length="564" mass="62779">MKGSYSTPEVPASSARPPAPDDGRFTYEWTDYDDRRAVSIDPATFETPVIAAELAATWFQVLTEFGRDESALTTGLVDLLRSIGALPLNDNGKTTFAVRDLRRAHLDLWELNMLARHREAKSDTAYRKVVHVFALLRRHEDDHPGTLHKEVTDRLARQPRLWHHRNDGLPPLSPEETRAWRRWAYQKAKSALTQPDRGITDIDVQTATHVLLSLATGEPPEVLRALTIHDFEATTTTEVEDSLAALSPVDRLAYLAENDLIELLRVRYTKNRAHETYDEVYGRRDTAPFTAFRWALTLNTAARSESGHLSLILMKDTHGTVRQPPWQRAIYRLSEIAERNGLPLSGPNHWARLRKAATTREVLADPRTYLSNGRRHSAKTFFGHYTNSSVLRAEAGRILIDSVNDMFDSAINGPTIVTPDAEQAIRAGADAPGIDPATTSALVAGQLDGPHTGCRNPLDSPYEKKGTVCTKSITGTCFACPNALITLHHLPAALAIQDMTHPDRAADPRTWQTHWKPIYDTITEVVLPVFSPEQIQRARQQANLTPIDAGVLNDMRGVPEAPAS</sequence>
<dbReference type="AlphaFoldDB" id="A0A378U6R3"/>
<organism evidence="2 3">
    <name type="scientific">Mycolicibacterium fortuitum</name>
    <name type="common">Mycobacterium fortuitum</name>
    <dbReference type="NCBI Taxonomy" id="1766"/>
    <lineage>
        <taxon>Bacteria</taxon>
        <taxon>Bacillati</taxon>
        <taxon>Actinomycetota</taxon>
        <taxon>Actinomycetes</taxon>
        <taxon>Mycobacteriales</taxon>
        <taxon>Mycobacteriaceae</taxon>
        <taxon>Mycolicibacterium</taxon>
    </lineage>
</organism>
<accession>A0A378U6R3</accession>